<dbReference type="SUPFAM" id="SSF52255">
    <property type="entry name" value="N5-CAIR mutase (phosphoribosylaminoimidazole carboxylase, PurE)"/>
    <property type="match status" value="1"/>
</dbReference>
<dbReference type="AlphaFoldDB" id="A0A1C0ACW6"/>
<comment type="similarity">
    <text evidence="3">Belongs to the AIR carboxylase family. Class I subfamily.</text>
</comment>
<accession>A0A1C0ACW6</accession>
<dbReference type="SMART" id="SM01001">
    <property type="entry name" value="AIRC"/>
    <property type="match status" value="1"/>
</dbReference>
<comment type="catalytic activity">
    <reaction evidence="3 4">
        <text>5-carboxyamino-1-(5-phospho-D-ribosyl)imidazole + H(+) = 5-amino-1-(5-phospho-D-ribosyl)imidazole-4-carboxylate</text>
        <dbReference type="Rhea" id="RHEA:13193"/>
        <dbReference type="ChEBI" id="CHEBI:15378"/>
        <dbReference type="ChEBI" id="CHEBI:58730"/>
        <dbReference type="ChEBI" id="CHEBI:77657"/>
        <dbReference type="EC" id="5.4.99.18"/>
    </reaction>
</comment>
<evidence type="ECO:0000259" key="6">
    <source>
        <dbReference type="SMART" id="SM01001"/>
    </source>
</evidence>
<keyword evidence="1 3" id="KW-0658">Purine biosynthesis</keyword>
<keyword evidence="2 3" id="KW-0413">Isomerase</keyword>
<evidence type="ECO:0000256" key="1">
    <source>
        <dbReference type="ARBA" id="ARBA00022755"/>
    </source>
</evidence>
<dbReference type="GO" id="GO:0034023">
    <property type="term" value="F:5-(carboxyamino)imidazole ribonucleotide mutase activity"/>
    <property type="evidence" value="ECO:0007669"/>
    <property type="project" value="UniProtKB-UniRule"/>
</dbReference>
<dbReference type="InterPro" id="IPR000031">
    <property type="entry name" value="PurE_dom"/>
</dbReference>
<dbReference type="PANTHER" id="PTHR23046:SF2">
    <property type="entry name" value="PHOSPHORIBOSYLAMINOIMIDAZOLE CARBOXYLASE"/>
    <property type="match status" value="1"/>
</dbReference>
<dbReference type="EC" id="5.4.99.18" evidence="3 4"/>
<dbReference type="UniPathway" id="UPA00074">
    <property type="reaction ID" value="UER00943"/>
</dbReference>
<reference evidence="7 8" key="2">
    <citation type="submission" date="2016-08" db="EMBL/GenBank/DDBJ databases">
        <title>Orenia metallireducens sp. nov. strain Z6, a Novel Metal-reducing Firmicute from the Deep Subsurface.</title>
        <authorList>
            <person name="Maxim B.I."/>
            <person name="Kenneth K."/>
            <person name="Flynn T.M."/>
            <person name="Oloughlin E.J."/>
            <person name="Locke R.A."/>
            <person name="Weber J.R."/>
            <person name="Egan S.M."/>
            <person name="Mackie R.I."/>
            <person name="Cann I.K."/>
        </authorList>
    </citation>
    <scope>NUCLEOTIDE SEQUENCE [LARGE SCALE GENOMIC DNA]</scope>
    <source>
        <strain evidence="7 8">Z6</strain>
    </source>
</reference>
<dbReference type="FunFam" id="3.40.50.1970:FF:000013">
    <property type="entry name" value="Phosphoribosylaminoimidazole carboxylase"/>
    <property type="match status" value="1"/>
</dbReference>
<evidence type="ECO:0000256" key="5">
    <source>
        <dbReference type="PIRSR" id="PIRSR001338-1"/>
    </source>
</evidence>
<keyword evidence="8" id="KW-1185">Reference proteome</keyword>
<dbReference type="NCBIfam" id="TIGR01162">
    <property type="entry name" value="purE"/>
    <property type="match status" value="1"/>
</dbReference>
<proteinExistence type="inferred from homology"/>
<evidence type="ECO:0000313" key="8">
    <source>
        <dbReference type="Proteomes" id="UP000093514"/>
    </source>
</evidence>
<protein>
    <recommendedName>
        <fullName evidence="3 4">N5-carboxyaminoimidazole ribonucleotide mutase</fullName>
        <shortName evidence="3 4">N5-CAIR mutase</shortName>
        <ecNumber evidence="3 4">5.4.99.18</ecNumber>
    </recommendedName>
    <alternativeName>
        <fullName evidence="3">5-(carboxyamino)imidazole ribonucleotide mutase</fullName>
    </alternativeName>
</protein>
<reference evidence="8" key="1">
    <citation type="submission" date="2016-07" db="EMBL/GenBank/DDBJ databases">
        <authorList>
            <person name="Florea S."/>
            <person name="Webb J.S."/>
            <person name="Jaromczyk J."/>
            <person name="Schardl C.L."/>
        </authorList>
    </citation>
    <scope>NUCLEOTIDE SEQUENCE [LARGE SCALE GENOMIC DNA]</scope>
    <source>
        <strain evidence="8">Z6</strain>
    </source>
</reference>
<feature type="domain" description="PurE" evidence="6">
    <location>
        <begin position="3"/>
        <end position="152"/>
    </location>
</feature>
<evidence type="ECO:0000313" key="7">
    <source>
        <dbReference type="EMBL" id="OCL28488.1"/>
    </source>
</evidence>
<dbReference type="EMBL" id="LWDV01000005">
    <property type="protein sequence ID" value="OCL28488.1"/>
    <property type="molecule type" value="Genomic_DNA"/>
</dbReference>
<evidence type="ECO:0000256" key="4">
    <source>
        <dbReference type="PIRNR" id="PIRNR001338"/>
    </source>
</evidence>
<evidence type="ECO:0000256" key="3">
    <source>
        <dbReference type="HAMAP-Rule" id="MF_01929"/>
    </source>
</evidence>
<comment type="caution">
    <text evidence="7">The sequence shown here is derived from an EMBL/GenBank/DDBJ whole genome shotgun (WGS) entry which is preliminary data.</text>
</comment>
<dbReference type="InterPro" id="IPR033747">
    <property type="entry name" value="PurE_ClassI"/>
</dbReference>
<feature type="binding site" evidence="3 5">
    <location>
        <position position="14"/>
    </location>
    <ligand>
        <name>substrate</name>
    </ligand>
</feature>
<dbReference type="HAMAP" id="MF_01929">
    <property type="entry name" value="PurE_classI"/>
    <property type="match status" value="1"/>
</dbReference>
<dbReference type="Gene3D" id="3.40.50.1970">
    <property type="match status" value="1"/>
</dbReference>
<dbReference type="PANTHER" id="PTHR23046">
    <property type="entry name" value="PHOSPHORIBOSYLAMINOIMIDAZOLE CARBOXYLASE CATALYTIC SUBUNIT"/>
    <property type="match status" value="1"/>
</dbReference>
<comment type="pathway">
    <text evidence="3 4">Purine metabolism; IMP biosynthesis via de novo pathway; 5-amino-1-(5-phospho-D-ribosyl)imidazole-4-carboxylate from 5-amino-1-(5-phospho-D-ribosyl)imidazole (N5-CAIR route): step 2/2.</text>
</comment>
<dbReference type="PIRSF" id="PIRSF001338">
    <property type="entry name" value="AIR_carboxylase"/>
    <property type="match status" value="1"/>
</dbReference>
<feature type="binding site" evidence="3 5">
    <location>
        <position position="11"/>
    </location>
    <ligand>
        <name>substrate</name>
    </ligand>
</feature>
<dbReference type="GO" id="GO:0006189">
    <property type="term" value="P:'de novo' IMP biosynthetic process"/>
    <property type="evidence" value="ECO:0007669"/>
    <property type="project" value="UniProtKB-UniRule"/>
</dbReference>
<dbReference type="InterPro" id="IPR024694">
    <property type="entry name" value="PurE_prokaryotes"/>
</dbReference>
<comment type="function">
    <text evidence="3 4">Catalyzes the conversion of N5-carboxyaminoimidazole ribonucleotide (N5-CAIR) to 4-carboxy-5-aminoimidazole ribonucleotide (CAIR).</text>
</comment>
<organism evidence="7 8">
    <name type="scientific">Orenia metallireducens</name>
    <dbReference type="NCBI Taxonomy" id="1413210"/>
    <lineage>
        <taxon>Bacteria</taxon>
        <taxon>Bacillati</taxon>
        <taxon>Bacillota</taxon>
        <taxon>Clostridia</taxon>
        <taxon>Halanaerobiales</taxon>
        <taxon>Halobacteroidaceae</taxon>
        <taxon>Orenia</taxon>
    </lineage>
</organism>
<feature type="binding site" evidence="3 5">
    <location>
        <position position="41"/>
    </location>
    <ligand>
        <name>substrate</name>
    </ligand>
</feature>
<name>A0A1C0ACW6_9FIRM</name>
<dbReference type="RefSeq" id="WP_068714602.1">
    <property type="nucleotide sequence ID" value="NZ_LWDV01000005.1"/>
</dbReference>
<dbReference type="Pfam" id="PF00731">
    <property type="entry name" value="AIRC"/>
    <property type="match status" value="1"/>
</dbReference>
<gene>
    <name evidence="3" type="primary">purE</name>
    <name evidence="7" type="ORF">U472_00965</name>
</gene>
<dbReference type="Proteomes" id="UP000093514">
    <property type="component" value="Unassembled WGS sequence"/>
</dbReference>
<sequence>MKPLVGIIMGSDSDLPVMKEAVKIMEEFEVPHEITVVSAHRTPQRLYDYAQKAEQKGLEVIIAGAGGAAHLPGMVASITSLPVIGVPVKTSTLSGVDSLYSIVQMPGGVPVATVAINGAKNAGLLAVQILGGVDKKLRNKYKEYKTNMREMVEGVATKLENLGAEKYLEDKENNKHNEY</sequence>
<evidence type="ECO:0000256" key="2">
    <source>
        <dbReference type="ARBA" id="ARBA00023235"/>
    </source>
</evidence>
<dbReference type="OrthoDB" id="9791908at2"/>